<organism evidence="1 2">
    <name type="scientific">Allacma fusca</name>
    <dbReference type="NCBI Taxonomy" id="39272"/>
    <lineage>
        <taxon>Eukaryota</taxon>
        <taxon>Metazoa</taxon>
        <taxon>Ecdysozoa</taxon>
        <taxon>Arthropoda</taxon>
        <taxon>Hexapoda</taxon>
        <taxon>Collembola</taxon>
        <taxon>Symphypleona</taxon>
        <taxon>Sminthuridae</taxon>
        <taxon>Allacma</taxon>
    </lineage>
</organism>
<protein>
    <submittedName>
        <fullName evidence="1">Uncharacterized protein</fullName>
    </submittedName>
</protein>
<evidence type="ECO:0000313" key="1">
    <source>
        <dbReference type="EMBL" id="CAG7823669.1"/>
    </source>
</evidence>
<comment type="caution">
    <text evidence="1">The sequence shown here is derived from an EMBL/GenBank/DDBJ whole genome shotgun (WGS) entry which is preliminary data.</text>
</comment>
<name>A0A8J2LIN5_9HEXA</name>
<dbReference type="Proteomes" id="UP000708208">
    <property type="component" value="Unassembled WGS sequence"/>
</dbReference>
<proteinExistence type="predicted"/>
<gene>
    <name evidence="1" type="ORF">AFUS01_LOCUS33870</name>
</gene>
<reference evidence="1" key="1">
    <citation type="submission" date="2021-06" db="EMBL/GenBank/DDBJ databases">
        <authorList>
            <person name="Hodson N. C."/>
            <person name="Mongue J. A."/>
            <person name="Jaron S. K."/>
        </authorList>
    </citation>
    <scope>NUCLEOTIDE SEQUENCE</scope>
</reference>
<feature type="non-terminal residue" evidence="1">
    <location>
        <position position="1"/>
    </location>
</feature>
<keyword evidence="2" id="KW-1185">Reference proteome</keyword>
<accession>A0A8J2LIN5</accession>
<sequence length="19" mass="2085">MLISLSGGRVWSSGQQSYE</sequence>
<dbReference type="AlphaFoldDB" id="A0A8J2LIN5"/>
<dbReference type="EMBL" id="CAJVCH010530262">
    <property type="protein sequence ID" value="CAG7823669.1"/>
    <property type="molecule type" value="Genomic_DNA"/>
</dbReference>
<evidence type="ECO:0000313" key="2">
    <source>
        <dbReference type="Proteomes" id="UP000708208"/>
    </source>
</evidence>